<dbReference type="RefSeq" id="WP_236640541.1">
    <property type="nucleotide sequence ID" value="NZ_CP045032.1"/>
</dbReference>
<dbReference type="AlphaFoldDB" id="A0A5J6ZAI4"/>
<dbReference type="PRINTS" id="PR00111">
    <property type="entry name" value="ABHYDROLASE"/>
</dbReference>
<name>A0A5J6ZAI4_9CORY</name>
<dbReference type="InterPro" id="IPR050266">
    <property type="entry name" value="AB_hydrolase_sf"/>
</dbReference>
<dbReference type="Gene3D" id="3.40.50.1820">
    <property type="entry name" value="alpha/beta hydrolase"/>
    <property type="match status" value="1"/>
</dbReference>
<dbReference type="KEGG" id="cuo:CUROG_09700"/>
<proteinExistence type="predicted"/>
<dbReference type="InterPro" id="IPR029058">
    <property type="entry name" value="AB_hydrolase_fold"/>
</dbReference>
<evidence type="ECO:0000259" key="1">
    <source>
        <dbReference type="Pfam" id="PF00561"/>
    </source>
</evidence>
<keyword evidence="2" id="KW-0560">Oxidoreductase</keyword>
<dbReference type="GO" id="GO:0046464">
    <property type="term" value="P:acylglycerol catabolic process"/>
    <property type="evidence" value="ECO:0007669"/>
    <property type="project" value="TreeGrafter"/>
</dbReference>
<dbReference type="GO" id="GO:0016020">
    <property type="term" value="C:membrane"/>
    <property type="evidence" value="ECO:0007669"/>
    <property type="project" value="TreeGrafter"/>
</dbReference>
<dbReference type="PRINTS" id="PR00412">
    <property type="entry name" value="EPOXHYDRLASE"/>
</dbReference>
<dbReference type="SUPFAM" id="SSF53474">
    <property type="entry name" value="alpha/beta-Hydrolases"/>
    <property type="match status" value="1"/>
</dbReference>
<keyword evidence="3" id="KW-1185">Reference proteome</keyword>
<dbReference type="InterPro" id="IPR000073">
    <property type="entry name" value="AB_hydrolase_1"/>
</dbReference>
<dbReference type="InterPro" id="IPR000639">
    <property type="entry name" value="Epox_hydrolase-like"/>
</dbReference>
<dbReference type="Proteomes" id="UP000326711">
    <property type="component" value="Chromosome"/>
</dbReference>
<evidence type="ECO:0000313" key="2">
    <source>
        <dbReference type="EMBL" id="QFQ03281.1"/>
    </source>
</evidence>
<dbReference type="EC" id="1.11.1.10" evidence="2"/>
<protein>
    <submittedName>
        <fullName evidence="2">Non-heme chloroperoxidase</fullName>
        <ecNumber evidence="2">1.11.1.10</ecNumber>
    </submittedName>
</protein>
<reference evidence="3" key="1">
    <citation type="submission" date="2019-10" db="EMBL/GenBank/DDBJ databases">
        <title>Complete genome sequence of Corynebacterium urogenitalis DSM 108747, isolated from the genital tract of a cow.</title>
        <authorList>
            <person name="Ruckert C."/>
            <person name="Ballas P."/>
            <person name="Wagener K."/>
            <person name="Drillich M."/>
            <person name="Kaempfer P."/>
            <person name="Busse H.-J."/>
            <person name="Ehling-Schulz M."/>
        </authorList>
    </citation>
    <scope>NUCLEOTIDE SEQUENCE [LARGE SCALE GENOMIC DNA]</scope>
    <source>
        <strain evidence="3">LMM 1652</strain>
    </source>
</reference>
<feature type="domain" description="AB hydrolase-1" evidence="1">
    <location>
        <begin position="33"/>
        <end position="290"/>
    </location>
</feature>
<keyword evidence="2" id="KW-0575">Peroxidase</keyword>
<gene>
    <name evidence="2" type="primary">cpo</name>
    <name evidence="2" type="ORF">CUROG_09700</name>
</gene>
<dbReference type="GO" id="GO:0047372">
    <property type="term" value="F:monoacylglycerol lipase activity"/>
    <property type="evidence" value="ECO:0007669"/>
    <property type="project" value="TreeGrafter"/>
</dbReference>
<sequence>MTADPAAHAPEPVFIHSRGVRIHADVQGPRNAPLVLLIHGFGGGSFDFRGLMEELAGHDVRVAAVDLRGYGRSDKTPRGYDLTTAASDMAGVIRGLGYANALVVGHGYGGLVGWTLAAHEPARVRRLITISSAHPLVQTSRIARDPLGNWNRTRRILGAQLPRVPESRLTKNDAALAEKLFRAGCAPGFRDTDLYKTHAQLRRQTMLADKTAHLASEYQRWLFRIRWRPEGLMFDRTFPQRIEAPVLAIDGSMDPTYNHTVTEKSIARAHPDLSTAVLMYGTGHYPHIEDAPAVAEHVLGWVEPTA</sequence>
<dbReference type="Pfam" id="PF00561">
    <property type="entry name" value="Abhydrolase_1"/>
    <property type="match status" value="1"/>
</dbReference>
<dbReference type="EMBL" id="CP045032">
    <property type="protein sequence ID" value="QFQ03281.1"/>
    <property type="molecule type" value="Genomic_DNA"/>
</dbReference>
<accession>A0A5J6ZAI4</accession>
<evidence type="ECO:0000313" key="3">
    <source>
        <dbReference type="Proteomes" id="UP000326711"/>
    </source>
</evidence>
<dbReference type="GO" id="GO:0016691">
    <property type="term" value="F:chloride peroxidase activity"/>
    <property type="evidence" value="ECO:0007669"/>
    <property type="project" value="UniProtKB-EC"/>
</dbReference>
<organism evidence="2 3">
    <name type="scientific">Corynebacterium urogenitale</name>
    <dbReference type="NCBI Taxonomy" id="2487892"/>
    <lineage>
        <taxon>Bacteria</taxon>
        <taxon>Bacillati</taxon>
        <taxon>Actinomycetota</taxon>
        <taxon>Actinomycetes</taxon>
        <taxon>Mycobacteriales</taxon>
        <taxon>Corynebacteriaceae</taxon>
        <taxon>Corynebacterium</taxon>
    </lineage>
</organism>
<dbReference type="PANTHER" id="PTHR43798">
    <property type="entry name" value="MONOACYLGLYCEROL LIPASE"/>
    <property type="match status" value="1"/>
</dbReference>
<dbReference type="PANTHER" id="PTHR43798:SF33">
    <property type="entry name" value="HYDROLASE, PUTATIVE (AFU_ORTHOLOGUE AFUA_2G14860)-RELATED"/>
    <property type="match status" value="1"/>
</dbReference>